<accession>A0A137NXP6</accession>
<gene>
    <name evidence="8" type="ORF">CONCODRAFT_80103</name>
</gene>
<dbReference type="Proteomes" id="UP000070444">
    <property type="component" value="Unassembled WGS sequence"/>
</dbReference>
<name>A0A137NXP6_CONC2</name>
<keyword evidence="9" id="KW-1185">Reference proteome</keyword>
<dbReference type="STRING" id="796925.A0A137NXP6"/>
<evidence type="ECO:0008006" key="10">
    <source>
        <dbReference type="Google" id="ProtNLM"/>
    </source>
</evidence>
<dbReference type="GO" id="GO:0005783">
    <property type="term" value="C:endoplasmic reticulum"/>
    <property type="evidence" value="ECO:0007669"/>
    <property type="project" value="UniProtKB-SubCell"/>
</dbReference>
<dbReference type="GO" id="GO:0030008">
    <property type="term" value="C:TRAPP complex"/>
    <property type="evidence" value="ECO:0007669"/>
    <property type="project" value="InterPro"/>
</dbReference>
<evidence type="ECO:0000256" key="4">
    <source>
        <dbReference type="ARBA" id="ARBA00022824"/>
    </source>
</evidence>
<evidence type="ECO:0000256" key="5">
    <source>
        <dbReference type="ARBA" id="ARBA00022892"/>
    </source>
</evidence>
<dbReference type="SUPFAM" id="SSF64356">
    <property type="entry name" value="SNARE-like"/>
    <property type="match status" value="1"/>
</dbReference>
<keyword evidence="5" id="KW-0931">ER-Golgi transport</keyword>
<dbReference type="GO" id="GO:0006888">
    <property type="term" value="P:endoplasmic reticulum to Golgi vesicle-mediated transport"/>
    <property type="evidence" value="ECO:0007669"/>
    <property type="project" value="TreeGrafter"/>
</dbReference>
<keyword evidence="4" id="KW-0256">Endoplasmic reticulum</keyword>
<dbReference type="EMBL" id="KQ964630">
    <property type="protein sequence ID" value="KXN67527.1"/>
    <property type="molecule type" value="Genomic_DNA"/>
</dbReference>
<comment type="subcellular location">
    <subcellularLocation>
        <location evidence="2">Endoplasmic reticulum</location>
    </subcellularLocation>
    <subcellularLocation>
        <location evidence="1">Golgi apparatus</location>
        <location evidence="1">cis-Golgi network</location>
    </subcellularLocation>
</comment>
<evidence type="ECO:0000313" key="9">
    <source>
        <dbReference type="Proteomes" id="UP000070444"/>
    </source>
</evidence>
<dbReference type="InterPro" id="IPR011012">
    <property type="entry name" value="Longin-like_dom_sf"/>
</dbReference>
<evidence type="ECO:0000256" key="6">
    <source>
        <dbReference type="ARBA" id="ARBA00023034"/>
    </source>
</evidence>
<dbReference type="Gene3D" id="3.30.450.70">
    <property type="match status" value="1"/>
</dbReference>
<comment type="similarity">
    <text evidence="7">Belongs to the TRAPP small subunits family. BET5 subfamily.</text>
</comment>
<protein>
    <recommendedName>
        <fullName evidence="10">Trafficking protein particle complex subunit</fullName>
    </recommendedName>
</protein>
<keyword evidence="3" id="KW-0813">Transport</keyword>
<dbReference type="PANTHER" id="PTHR23249:SF16">
    <property type="entry name" value="TRAFFICKING PROTEIN PARTICLE COMPLEX SUBUNIT 1"/>
    <property type="match status" value="1"/>
</dbReference>
<dbReference type="Pfam" id="PF04099">
    <property type="entry name" value="Sybindin"/>
    <property type="match status" value="1"/>
</dbReference>
<dbReference type="GO" id="GO:0005794">
    <property type="term" value="C:Golgi apparatus"/>
    <property type="evidence" value="ECO:0007669"/>
    <property type="project" value="UniProtKB-SubCell"/>
</dbReference>
<reference evidence="8 9" key="1">
    <citation type="journal article" date="2015" name="Genome Biol. Evol.">
        <title>Phylogenomic analyses indicate that early fungi evolved digesting cell walls of algal ancestors of land plants.</title>
        <authorList>
            <person name="Chang Y."/>
            <person name="Wang S."/>
            <person name="Sekimoto S."/>
            <person name="Aerts A.L."/>
            <person name="Choi C."/>
            <person name="Clum A."/>
            <person name="LaButti K.M."/>
            <person name="Lindquist E.A."/>
            <person name="Yee Ngan C."/>
            <person name="Ohm R.A."/>
            <person name="Salamov A.A."/>
            <person name="Grigoriev I.V."/>
            <person name="Spatafora J.W."/>
            <person name="Berbee M.L."/>
        </authorList>
    </citation>
    <scope>NUCLEOTIDE SEQUENCE [LARGE SCALE GENOMIC DNA]</scope>
    <source>
        <strain evidence="8 9">NRRL 28638</strain>
    </source>
</reference>
<dbReference type="InterPro" id="IPR007233">
    <property type="entry name" value="TRAPPC"/>
</dbReference>
<evidence type="ECO:0000256" key="1">
    <source>
        <dbReference type="ARBA" id="ARBA00004222"/>
    </source>
</evidence>
<dbReference type="AlphaFoldDB" id="A0A137NXP6"/>
<keyword evidence="6" id="KW-0333">Golgi apparatus</keyword>
<evidence type="ECO:0000313" key="8">
    <source>
        <dbReference type="EMBL" id="KXN67527.1"/>
    </source>
</evidence>
<evidence type="ECO:0000256" key="7">
    <source>
        <dbReference type="ARBA" id="ARBA00038167"/>
    </source>
</evidence>
<organism evidence="8 9">
    <name type="scientific">Conidiobolus coronatus (strain ATCC 28846 / CBS 209.66 / NRRL 28638)</name>
    <name type="common">Delacroixia coronata</name>
    <dbReference type="NCBI Taxonomy" id="796925"/>
    <lineage>
        <taxon>Eukaryota</taxon>
        <taxon>Fungi</taxon>
        <taxon>Fungi incertae sedis</taxon>
        <taxon>Zoopagomycota</taxon>
        <taxon>Entomophthoromycotina</taxon>
        <taxon>Entomophthoromycetes</taxon>
        <taxon>Entomophthorales</taxon>
        <taxon>Ancylistaceae</taxon>
        <taxon>Conidiobolus</taxon>
    </lineage>
</organism>
<proteinExistence type="inferred from homology"/>
<dbReference type="OrthoDB" id="3364529at2759"/>
<evidence type="ECO:0000256" key="3">
    <source>
        <dbReference type="ARBA" id="ARBA00022448"/>
    </source>
</evidence>
<sequence>MYKLHYFETLSGIRLVMCTDPGVNSMKDALKYIYQHFFVEFVIKNPLAKNHEEPNKWKVNNPSFNHNLFQYIVHLPSFDS</sequence>
<dbReference type="PANTHER" id="PTHR23249">
    <property type="entry name" value="TRAFFICKING PROTEIN PARTICLE COMPLEX SUBUNIT"/>
    <property type="match status" value="1"/>
</dbReference>
<evidence type="ECO:0000256" key="2">
    <source>
        <dbReference type="ARBA" id="ARBA00004240"/>
    </source>
</evidence>